<keyword evidence="13" id="KW-1185">Reference proteome</keyword>
<dbReference type="RefSeq" id="WP_281799819.1">
    <property type="nucleotide sequence ID" value="NZ_BSEC01000001.1"/>
</dbReference>
<dbReference type="GO" id="GO:0005525">
    <property type="term" value="F:GTP binding"/>
    <property type="evidence" value="ECO:0007669"/>
    <property type="project" value="UniProtKB-UniRule"/>
</dbReference>
<keyword evidence="7 8" id="KW-0342">GTP-binding</keyword>
<protein>
    <recommendedName>
        <fullName evidence="8">tRNA modification GTPase MnmE</fullName>
        <ecNumber evidence="8">3.6.-.-</ecNumber>
    </recommendedName>
</protein>
<feature type="binding site" evidence="8">
    <location>
        <position position="78"/>
    </location>
    <ligand>
        <name>(6S)-5-formyl-5,6,7,8-tetrahydrofolate</name>
        <dbReference type="ChEBI" id="CHEBI:57457"/>
    </ligand>
</feature>
<evidence type="ECO:0000256" key="5">
    <source>
        <dbReference type="ARBA" id="ARBA00022842"/>
    </source>
</evidence>
<dbReference type="InterPro" id="IPR006073">
    <property type="entry name" value="GTP-bd"/>
</dbReference>
<feature type="binding site" evidence="8">
    <location>
        <begin position="244"/>
        <end position="250"/>
    </location>
    <ligand>
        <name>GTP</name>
        <dbReference type="ChEBI" id="CHEBI:37565"/>
    </ligand>
</feature>
<dbReference type="InterPro" id="IPR025867">
    <property type="entry name" value="MnmE_helical"/>
</dbReference>
<dbReference type="InterPro" id="IPR031168">
    <property type="entry name" value="G_TrmE"/>
</dbReference>
<dbReference type="PRINTS" id="PR00326">
    <property type="entry name" value="GTP1OBG"/>
</dbReference>
<evidence type="ECO:0000256" key="4">
    <source>
        <dbReference type="ARBA" id="ARBA00022801"/>
    </source>
</evidence>
<evidence type="ECO:0000256" key="3">
    <source>
        <dbReference type="ARBA" id="ARBA00022741"/>
    </source>
</evidence>
<dbReference type="AlphaFoldDB" id="A0A9W6GQV9"/>
<comment type="cofactor">
    <cofactor evidence="8">
        <name>K(+)</name>
        <dbReference type="ChEBI" id="CHEBI:29103"/>
    </cofactor>
    <text evidence="8">Binds 1 potassium ion per subunit.</text>
</comment>
<evidence type="ECO:0000256" key="7">
    <source>
        <dbReference type="ARBA" id="ARBA00023134"/>
    </source>
</evidence>
<feature type="domain" description="MnmE helical" evidence="11">
    <location>
        <begin position="121"/>
        <end position="429"/>
    </location>
</feature>
<dbReference type="GO" id="GO:0030488">
    <property type="term" value="P:tRNA methylation"/>
    <property type="evidence" value="ECO:0007669"/>
    <property type="project" value="TreeGrafter"/>
</dbReference>
<dbReference type="EC" id="3.6.-.-" evidence="8"/>
<evidence type="ECO:0000259" key="10">
    <source>
        <dbReference type="Pfam" id="PF10396"/>
    </source>
</evidence>
<evidence type="ECO:0000259" key="11">
    <source>
        <dbReference type="Pfam" id="PF12631"/>
    </source>
</evidence>
<dbReference type="Pfam" id="PF10396">
    <property type="entry name" value="TrmE_N"/>
    <property type="match status" value="1"/>
</dbReference>
<dbReference type="InterPro" id="IPR018948">
    <property type="entry name" value="GTP-bd_TrmE_N"/>
</dbReference>
<dbReference type="InterPro" id="IPR005225">
    <property type="entry name" value="Small_GTP-bd"/>
</dbReference>
<dbReference type="PANTHER" id="PTHR42714">
    <property type="entry name" value="TRNA MODIFICATION GTPASE GTPBP3"/>
    <property type="match status" value="1"/>
</dbReference>
<dbReference type="GO" id="GO:0046872">
    <property type="term" value="F:metal ion binding"/>
    <property type="evidence" value="ECO:0007669"/>
    <property type="project" value="UniProtKB-KW"/>
</dbReference>
<dbReference type="InterPro" id="IPR027368">
    <property type="entry name" value="MnmE_dom2"/>
</dbReference>
<feature type="domain" description="GTP-binding protein TrmE N-terminal" evidence="10">
    <location>
        <begin position="3"/>
        <end position="118"/>
    </location>
</feature>
<evidence type="ECO:0000256" key="2">
    <source>
        <dbReference type="ARBA" id="ARBA00022694"/>
    </source>
</evidence>
<feature type="binding site" evidence="8">
    <location>
        <position position="229"/>
    </location>
    <ligand>
        <name>Mg(2+)</name>
        <dbReference type="ChEBI" id="CHEBI:18420"/>
    </ligand>
</feature>
<feature type="domain" description="G" evidence="9">
    <location>
        <begin position="218"/>
        <end position="302"/>
    </location>
</feature>
<comment type="subunit">
    <text evidence="8">Homodimer. Heterotetramer of two MnmE and two MnmG subunits.</text>
</comment>
<gene>
    <name evidence="8 12" type="primary">mnmE</name>
    <name evidence="8" type="synonym">trmE</name>
    <name evidence="12" type="ORF">LMG27198_02550</name>
</gene>
<evidence type="ECO:0000256" key="6">
    <source>
        <dbReference type="ARBA" id="ARBA00022958"/>
    </source>
</evidence>
<comment type="caution">
    <text evidence="8">Lacks conserved residue(s) required for the propagation of feature annotation.</text>
</comment>
<accession>A0A9W6GQV9</accession>
<keyword evidence="8" id="KW-0479">Metal-binding</keyword>
<dbReference type="SUPFAM" id="SSF116878">
    <property type="entry name" value="TrmE connector domain"/>
    <property type="match status" value="1"/>
</dbReference>
<dbReference type="NCBIfam" id="TIGR00231">
    <property type="entry name" value="small_GTP"/>
    <property type="match status" value="1"/>
</dbReference>
<sequence>MATIFASGTGAGRAAIAVIRISGPAVRDLLTGLAGALPSPRLARLATLRDPATGEALDQGILLFFPGPRSATGEDYAELHIHGGSAVVNRILTTLSAFPGLRPAEAGEFARRGFANGKLDLSQAEALADLIDAQTEAQRRQALRVAGGALRRQVESWRAALIDALAMVEAELDFSDEADVSAFDRAALRAALDPIRAEMRAALLEAPASERLREGFLVMIMGPPNAGKSTLLNALARRDLAIVSATPGTTRDMIEAHLDIAGLPVTVVDTAGLREAADEIERIGVDRVLARVETADLALWLSTGGGTPPEGIPPGVEPLKVSTKSDLRPPPAGWLGVCATSGMGLGALLDAIALRAKARLGDGGSSLLIRDRHRAAIASAFSALDHAVEDEKDLEFAAEDLRSAARALGRIVGAVDVEHVLDAVFSRFCIGK</sequence>
<name>A0A9W6GQV9_9HYPH</name>
<feature type="binding site" evidence="8">
    <location>
        <begin position="269"/>
        <end position="272"/>
    </location>
    <ligand>
        <name>GTP</name>
        <dbReference type="ChEBI" id="CHEBI:37565"/>
    </ligand>
</feature>
<evidence type="ECO:0000259" key="9">
    <source>
        <dbReference type="Pfam" id="PF01926"/>
    </source>
</evidence>
<dbReference type="Proteomes" id="UP001144323">
    <property type="component" value="Unassembled WGS sequence"/>
</dbReference>
<dbReference type="SUPFAM" id="SSF52540">
    <property type="entry name" value="P-loop containing nucleoside triphosphate hydrolases"/>
    <property type="match status" value="1"/>
</dbReference>
<keyword evidence="8" id="KW-0963">Cytoplasm</keyword>
<comment type="subcellular location">
    <subcellularLocation>
        <location evidence="8">Cytoplasm</location>
    </subcellularLocation>
</comment>
<dbReference type="GO" id="GO:0002098">
    <property type="term" value="P:tRNA wobble uridine modification"/>
    <property type="evidence" value="ECO:0007669"/>
    <property type="project" value="TreeGrafter"/>
</dbReference>
<keyword evidence="4 8" id="KW-0378">Hydrolase</keyword>
<dbReference type="HAMAP" id="MF_00379">
    <property type="entry name" value="GTPase_MnmE"/>
    <property type="match status" value="1"/>
</dbReference>
<dbReference type="Gene3D" id="3.40.50.300">
    <property type="entry name" value="P-loop containing nucleotide triphosphate hydrolases"/>
    <property type="match status" value="1"/>
</dbReference>
<reference evidence="12" key="1">
    <citation type="journal article" date="2023" name="Int. J. Syst. Evol. Microbiol.">
        <title>Methylocystis iwaonis sp. nov., a type II methane-oxidizing bacterium from surface soil of a rice paddy field in Japan, and emended description of the genus Methylocystis (ex Whittenbury et al. 1970) Bowman et al. 1993.</title>
        <authorList>
            <person name="Kaise H."/>
            <person name="Sawadogo J.B."/>
            <person name="Alam M.S."/>
            <person name="Ueno C."/>
            <person name="Dianou D."/>
            <person name="Shinjo R."/>
            <person name="Asakawa S."/>
        </authorList>
    </citation>
    <scope>NUCLEOTIDE SEQUENCE</scope>
    <source>
        <strain evidence="12">LMG27198</strain>
    </source>
</reference>
<feature type="binding site" evidence="8">
    <location>
        <position position="250"/>
    </location>
    <ligand>
        <name>Mg(2+)</name>
        <dbReference type="ChEBI" id="CHEBI:18420"/>
    </ligand>
</feature>
<dbReference type="CDD" id="cd04164">
    <property type="entry name" value="trmE"/>
    <property type="match status" value="1"/>
</dbReference>
<dbReference type="GO" id="GO:0003924">
    <property type="term" value="F:GTPase activity"/>
    <property type="evidence" value="ECO:0007669"/>
    <property type="project" value="UniProtKB-UniRule"/>
</dbReference>
<evidence type="ECO:0000313" key="12">
    <source>
        <dbReference type="EMBL" id="GLI91263.1"/>
    </source>
</evidence>
<keyword evidence="5 8" id="KW-0460">Magnesium</keyword>
<feature type="binding site" evidence="8">
    <location>
        <position position="20"/>
    </location>
    <ligand>
        <name>(6S)-5-formyl-5,6,7,8-tetrahydrofolate</name>
        <dbReference type="ChEBI" id="CHEBI:57457"/>
    </ligand>
</feature>
<dbReference type="Gene3D" id="1.20.120.430">
    <property type="entry name" value="tRNA modification GTPase MnmE domain 2"/>
    <property type="match status" value="1"/>
</dbReference>
<feature type="binding site" evidence="8">
    <location>
        <position position="432"/>
    </location>
    <ligand>
        <name>(6S)-5-formyl-5,6,7,8-tetrahydrofolate</name>
        <dbReference type="ChEBI" id="CHEBI:57457"/>
    </ligand>
</feature>
<dbReference type="Pfam" id="PF12631">
    <property type="entry name" value="MnmE_helical"/>
    <property type="match status" value="1"/>
</dbReference>
<keyword evidence="2 8" id="KW-0819">tRNA processing</keyword>
<dbReference type="PANTHER" id="PTHR42714:SF2">
    <property type="entry name" value="TRNA MODIFICATION GTPASE GTPBP3, MITOCHONDRIAL"/>
    <property type="match status" value="1"/>
</dbReference>
<dbReference type="InterPro" id="IPR004520">
    <property type="entry name" value="GTPase_MnmE"/>
</dbReference>
<dbReference type="NCBIfam" id="NF003661">
    <property type="entry name" value="PRK05291.1-3"/>
    <property type="match status" value="1"/>
</dbReference>
<organism evidence="12 13">
    <name type="scientific">Methylocystis echinoides</name>
    <dbReference type="NCBI Taxonomy" id="29468"/>
    <lineage>
        <taxon>Bacteria</taxon>
        <taxon>Pseudomonadati</taxon>
        <taxon>Pseudomonadota</taxon>
        <taxon>Alphaproteobacteria</taxon>
        <taxon>Hyphomicrobiales</taxon>
        <taxon>Methylocystaceae</taxon>
        <taxon>Methylocystis</taxon>
    </lineage>
</organism>
<dbReference type="InterPro" id="IPR027417">
    <property type="entry name" value="P-loop_NTPase"/>
</dbReference>
<dbReference type="Gene3D" id="3.30.1360.120">
    <property type="entry name" value="Probable tRNA modification gtpase trme, domain 1"/>
    <property type="match status" value="1"/>
</dbReference>
<evidence type="ECO:0000256" key="8">
    <source>
        <dbReference type="HAMAP-Rule" id="MF_00379"/>
    </source>
</evidence>
<dbReference type="CDD" id="cd14858">
    <property type="entry name" value="TrmE_N"/>
    <property type="match status" value="1"/>
</dbReference>
<dbReference type="InterPro" id="IPR027266">
    <property type="entry name" value="TrmE/GcvT-like"/>
</dbReference>
<dbReference type="GO" id="GO:0005737">
    <property type="term" value="C:cytoplasm"/>
    <property type="evidence" value="ECO:0007669"/>
    <property type="project" value="UniProtKB-SubCell"/>
</dbReference>
<dbReference type="Pfam" id="PF01926">
    <property type="entry name" value="MMR_HSR1"/>
    <property type="match status" value="1"/>
</dbReference>
<keyword evidence="6 8" id="KW-0630">Potassium</keyword>
<feature type="binding site" evidence="8">
    <location>
        <position position="118"/>
    </location>
    <ligand>
        <name>(6S)-5-formyl-5,6,7,8-tetrahydrofolate</name>
        <dbReference type="ChEBI" id="CHEBI:57457"/>
    </ligand>
</feature>
<evidence type="ECO:0000256" key="1">
    <source>
        <dbReference type="ARBA" id="ARBA00011043"/>
    </source>
</evidence>
<comment type="function">
    <text evidence="8">Exhibits a very high intrinsic GTPase hydrolysis rate. Involved in the addition of a carboxymethylaminomethyl (cmnm) group at the wobble position (U34) of certain tRNAs, forming tRNA-cmnm(5)s(2)U34.</text>
</comment>
<proteinExistence type="inferred from homology"/>
<comment type="similarity">
    <text evidence="1 8">Belongs to the TRAFAC class TrmE-Era-EngA-EngB-Septin-like GTPase superfamily. TrmE GTPase family.</text>
</comment>
<dbReference type="EMBL" id="BSEC01000001">
    <property type="protein sequence ID" value="GLI91263.1"/>
    <property type="molecule type" value="Genomic_DNA"/>
</dbReference>
<evidence type="ECO:0000313" key="13">
    <source>
        <dbReference type="Proteomes" id="UP001144323"/>
    </source>
</evidence>
<dbReference type="FunFam" id="3.30.1360.120:FF:000007">
    <property type="entry name" value="tRNA modification GTPase GTPBP3, mitochondrial"/>
    <property type="match status" value="1"/>
</dbReference>
<comment type="caution">
    <text evidence="12">The sequence shown here is derived from an EMBL/GenBank/DDBJ whole genome shotgun (WGS) entry which is preliminary data.</text>
</comment>
<keyword evidence="3 8" id="KW-0547">Nucleotide-binding</keyword>
<feature type="binding site" evidence="8">
    <location>
        <begin position="225"/>
        <end position="230"/>
    </location>
    <ligand>
        <name>GTP</name>
        <dbReference type="ChEBI" id="CHEBI:37565"/>
    </ligand>
</feature>